<dbReference type="InterPro" id="IPR000092">
    <property type="entry name" value="Polyprenyl_synt"/>
</dbReference>
<dbReference type="InterPro" id="IPR008949">
    <property type="entry name" value="Isoprenoid_synthase_dom_sf"/>
</dbReference>
<gene>
    <name evidence="8" type="ORF">LNAT_P0136</name>
</gene>
<evidence type="ECO:0000313" key="9">
    <source>
        <dbReference type="Proteomes" id="UP000217944"/>
    </source>
</evidence>
<organism evidence="8 9">
    <name type="scientific">Lebetimonas natsushimae</name>
    <dbReference type="NCBI Taxonomy" id="1936991"/>
    <lineage>
        <taxon>Bacteria</taxon>
        <taxon>Pseudomonadati</taxon>
        <taxon>Campylobacterota</taxon>
        <taxon>Epsilonproteobacteria</taxon>
        <taxon>Nautiliales</taxon>
        <taxon>Nautiliaceae</taxon>
        <taxon>Lebetimonas</taxon>
    </lineage>
</organism>
<evidence type="ECO:0000256" key="5">
    <source>
        <dbReference type="ARBA" id="ARBA00022842"/>
    </source>
</evidence>
<comment type="similarity">
    <text evidence="2 7">Belongs to the FPP/GGPP synthase family.</text>
</comment>
<dbReference type="GO" id="GO:0004161">
    <property type="term" value="F:dimethylallyltranstransferase activity"/>
    <property type="evidence" value="ECO:0007669"/>
    <property type="project" value="UniProtKB-EC"/>
</dbReference>
<comment type="caution">
    <text evidence="8">The sequence shown here is derived from an EMBL/GenBank/DDBJ whole genome shotgun (WGS) entry which is preliminary data.</text>
</comment>
<protein>
    <submittedName>
        <fullName evidence="8">Farnesyl diphosphate synthase</fullName>
        <ecNumber evidence="8">2.5.1.1</ecNumber>
        <ecNumber evidence="8">2.5.1.10</ecNumber>
    </submittedName>
</protein>
<dbReference type="EC" id="2.5.1.1" evidence="8"/>
<evidence type="ECO:0000256" key="7">
    <source>
        <dbReference type="RuleBase" id="RU004466"/>
    </source>
</evidence>
<keyword evidence="5" id="KW-0460">Magnesium</keyword>
<sequence>MEKFIRENLIKAESFHPFFEKALNEMLLAGGKRFRPKLLLAVVRAYNPLLLENAKYAAFAIELIHTYSLIHDDLPAMDNASLRRNHPTLHTTYDEETAILVGDALNTYAFEVLAKAPMHCDVKIELIKTLSEAAGPNGMVLGQAIDCYFENKKLNLDELKFLHINKTGKMIAASLKMGAIIVNKPDLAEKLYDFGLKLGLLFQVQDDLLDLLDSSETGKTTGVDENKNTFVTFLGKEGAMEKADRLAGEIKKELNGFNENLKKELGTLLEKYLYRHKN</sequence>
<keyword evidence="4" id="KW-0479">Metal-binding</keyword>
<dbReference type="EMBL" id="BDME01000001">
    <property type="protein sequence ID" value="GAX86841.1"/>
    <property type="molecule type" value="Genomic_DNA"/>
</dbReference>
<reference evidence="8 9" key="1">
    <citation type="journal article" date="2017" name="Syst. Appl. Microbiol.">
        <title>Lebetimonas natsushimae sp. nov., a novel strictly anaerobic, moderately thermophilic chemoautotroph isolated from a deep-sea hydrothermal vent polychaete nest in the Mid-Okinawa Trough.</title>
        <authorList>
            <person name="Nagata R."/>
            <person name="Takaki Y."/>
            <person name="Tame A."/>
            <person name="Nunoura T."/>
            <person name="Muto H."/>
            <person name="Mino S."/>
            <person name="Sawayama S."/>
            <person name="Takai K."/>
            <person name="Nakagawa S."/>
        </authorList>
    </citation>
    <scope>NUCLEOTIDE SEQUENCE [LARGE SCALE GENOMIC DNA]</scope>
    <source>
        <strain evidence="8 9">HS1857</strain>
    </source>
</reference>
<dbReference type="InterPro" id="IPR033749">
    <property type="entry name" value="Polyprenyl_synt_CS"/>
</dbReference>
<dbReference type="PROSITE" id="PS00444">
    <property type="entry name" value="POLYPRENYL_SYNTHASE_2"/>
    <property type="match status" value="1"/>
</dbReference>
<dbReference type="FunFam" id="1.10.600.10:FF:000001">
    <property type="entry name" value="Geranylgeranyl diphosphate synthase"/>
    <property type="match status" value="1"/>
</dbReference>
<dbReference type="Gene3D" id="1.10.600.10">
    <property type="entry name" value="Farnesyl Diphosphate Synthase"/>
    <property type="match status" value="1"/>
</dbReference>
<dbReference type="AlphaFoldDB" id="A0A292YBG0"/>
<name>A0A292YBG0_9BACT</name>
<dbReference type="OrthoDB" id="9805316at2"/>
<keyword evidence="9" id="KW-1185">Reference proteome</keyword>
<proteinExistence type="inferred from homology"/>
<dbReference type="GO" id="GO:0016114">
    <property type="term" value="P:terpenoid biosynthetic process"/>
    <property type="evidence" value="ECO:0007669"/>
    <property type="project" value="UniProtKB-ARBA"/>
</dbReference>
<evidence type="ECO:0000256" key="2">
    <source>
        <dbReference type="ARBA" id="ARBA00006706"/>
    </source>
</evidence>
<evidence type="ECO:0000256" key="6">
    <source>
        <dbReference type="ARBA" id="ARBA00023229"/>
    </source>
</evidence>
<dbReference type="PANTHER" id="PTHR43281">
    <property type="entry name" value="FARNESYL DIPHOSPHATE SYNTHASE"/>
    <property type="match status" value="1"/>
</dbReference>
<dbReference type="GO" id="GO:0004337">
    <property type="term" value="F:(2E,6E)-farnesyl diphosphate synthase activity"/>
    <property type="evidence" value="ECO:0007669"/>
    <property type="project" value="UniProtKB-EC"/>
</dbReference>
<comment type="cofactor">
    <cofactor evidence="1">
        <name>Mg(2+)</name>
        <dbReference type="ChEBI" id="CHEBI:18420"/>
    </cofactor>
</comment>
<dbReference type="Pfam" id="PF00348">
    <property type="entry name" value="polyprenyl_synt"/>
    <property type="match status" value="1"/>
</dbReference>
<evidence type="ECO:0000256" key="3">
    <source>
        <dbReference type="ARBA" id="ARBA00022679"/>
    </source>
</evidence>
<dbReference type="SFLD" id="SFLDG01017">
    <property type="entry name" value="Polyprenyl_Transferase_Like"/>
    <property type="match status" value="1"/>
</dbReference>
<dbReference type="PANTHER" id="PTHR43281:SF1">
    <property type="entry name" value="FARNESYL DIPHOSPHATE SYNTHASE"/>
    <property type="match status" value="1"/>
</dbReference>
<dbReference type="SFLD" id="SFLDS00005">
    <property type="entry name" value="Isoprenoid_Synthase_Type_I"/>
    <property type="match status" value="1"/>
</dbReference>
<accession>A0A292YBG0</accession>
<dbReference type="CDD" id="cd00685">
    <property type="entry name" value="Trans_IPPS_HT"/>
    <property type="match status" value="1"/>
</dbReference>
<dbReference type="GO" id="GO:0046872">
    <property type="term" value="F:metal ion binding"/>
    <property type="evidence" value="ECO:0007669"/>
    <property type="project" value="UniProtKB-KW"/>
</dbReference>
<dbReference type="EC" id="2.5.1.10" evidence="8"/>
<dbReference type="SUPFAM" id="SSF48576">
    <property type="entry name" value="Terpenoid synthases"/>
    <property type="match status" value="1"/>
</dbReference>
<dbReference type="RefSeq" id="WP_096258006.1">
    <property type="nucleotide sequence ID" value="NZ_BDME01000001.1"/>
</dbReference>
<evidence type="ECO:0000313" key="8">
    <source>
        <dbReference type="EMBL" id="GAX86841.1"/>
    </source>
</evidence>
<keyword evidence="6" id="KW-0414">Isoprene biosynthesis</keyword>
<evidence type="ECO:0000256" key="1">
    <source>
        <dbReference type="ARBA" id="ARBA00001946"/>
    </source>
</evidence>
<evidence type="ECO:0000256" key="4">
    <source>
        <dbReference type="ARBA" id="ARBA00022723"/>
    </source>
</evidence>
<dbReference type="Proteomes" id="UP000217944">
    <property type="component" value="Unassembled WGS sequence"/>
</dbReference>
<keyword evidence="3 7" id="KW-0808">Transferase</keyword>